<proteinExistence type="predicted"/>
<dbReference type="Pfam" id="PF00505">
    <property type="entry name" value="HMG_box"/>
    <property type="match status" value="1"/>
</dbReference>
<keyword evidence="4 5" id="KW-0539">Nucleus</keyword>
<evidence type="ECO:0000256" key="6">
    <source>
        <dbReference type="SAM" id="MobiDB-lite"/>
    </source>
</evidence>
<evidence type="ECO:0000259" key="7">
    <source>
        <dbReference type="PROSITE" id="PS50118"/>
    </source>
</evidence>
<feature type="compositionally biased region" description="Basic residues" evidence="6">
    <location>
        <begin position="104"/>
        <end position="113"/>
    </location>
</feature>
<accession>A0A4W3K2Q1</accession>
<feature type="domain" description="HMG box" evidence="7">
    <location>
        <begin position="36"/>
        <end position="105"/>
    </location>
</feature>
<evidence type="ECO:0000313" key="9">
    <source>
        <dbReference type="Ensembl" id="ENSCMIP00000045008.1"/>
    </source>
</evidence>
<dbReference type="SMART" id="SM00398">
    <property type="entry name" value="HMG"/>
    <property type="match status" value="1"/>
</dbReference>
<keyword evidence="1" id="KW-0805">Transcription regulation</keyword>
<protein>
    <submittedName>
        <fullName evidence="9">Transcription factor SOX-7-like</fullName>
    </submittedName>
</protein>
<feature type="region of interest" description="Disordered" evidence="6">
    <location>
        <begin position="102"/>
        <end position="146"/>
    </location>
</feature>
<reference evidence="9" key="4">
    <citation type="submission" date="2025-08" db="UniProtKB">
        <authorList>
            <consortium name="Ensembl"/>
        </authorList>
    </citation>
    <scope>IDENTIFICATION</scope>
</reference>
<keyword evidence="10" id="KW-1185">Reference proteome</keyword>
<dbReference type="Gene3D" id="1.10.30.10">
    <property type="entry name" value="High mobility group box domain"/>
    <property type="match status" value="1"/>
</dbReference>
<evidence type="ECO:0000259" key="8">
    <source>
        <dbReference type="PROSITE" id="PS51516"/>
    </source>
</evidence>
<keyword evidence="3" id="KW-0804">Transcription</keyword>
<dbReference type="Proteomes" id="UP000314986">
    <property type="component" value="Unassembled WGS sequence"/>
</dbReference>
<reference evidence="10" key="1">
    <citation type="journal article" date="2006" name="Science">
        <title>Ancient noncoding elements conserved in the human genome.</title>
        <authorList>
            <person name="Venkatesh B."/>
            <person name="Kirkness E.F."/>
            <person name="Loh Y.H."/>
            <person name="Halpern A.L."/>
            <person name="Lee A.P."/>
            <person name="Johnson J."/>
            <person name="Dandona N."/>
            <person name="Viswanathan L.D."/>
            <person name="Tay A."/>
            <person name="Venter J.C."/>
            <person name="Strausberg R.L."/>
            <person name="Brenner S."/>
        </authorList>
    </citation>
    <scope>NUCLEOTIDE SEQUENCE [LARGE SCALE GENOMIC DNA]</scope>
</reference>
<sequence>MGTQATTTSCCIAETWLLAAAEPRMCPSPLPASSHIPRPMNAFMVWAKDERKRMSLQNPNLHNTELSKLLGKAGDLSLPLAQKLPYIHEAERLRTEHMLEYPHYKYRPRRKGQNRGPYRRDTPGSQPHPTPGSQPHPAPGGFLATQYPALSTDPRVLGCDPWSPGAPLLAACTLCPAPPCPPACAHPQYSSAPPPCPLLAALAQVYPSASTPIHSGMLENLCRSEQLAEVDRSEFDRYLDASGWPDPLDSPEVPGPGLAYSEPGSLCVSMPHALSSVTQLH</sequence>
<dbReference type="GO" id="GO:0005634">
    <property type="term" value="C:nucleus"/>
    <property type="evidence" value="ECO:0007669"/>
    <property type="project" value="UniProtKB-UniRule"/>
</dbReference>
<dbReference type="InParanoid" id="A0A4W3K2Q1"/>
<reference evidence="10" key="2">
    <citation type="journal article" date="2007" name="PLoS Biol.">
        <title>Survey sequencing and comparative analysis of the elephant shark (Callorhinchus milii) genome.</title>
        <authorList>
            <person name="Venkatesh B."/>
            <person name="Kirkness E.F."/>
            <person name="Loh Y.H."/>
            <person name="Halpern A.L."/>
            <person name="Lee A.P."/>
            <person name="Johnson J."/>
            <person name="Dandona N."/>
            <person name="Viswanathan L.D."/>
            <person name="Tay A."/>
            <person name="Venter J.C."/>
            <person name="Strausberg R.L."/>
            <person name="Brenner S."/>
        </authorList>
    </citation>
    <scope>NUCLEOTIDE SEQUENCE [LARGE SCALE GENOMIC DNA]</scope>
</reference>
<evidence type="ECO:0000256" key="5">
    <source>
        <dbReference type="PROSITE-ProRule" id="PRU00267"/>
    </source>
</evidence>
<evidence type="ECO:0000256" key="2">
    <source>
        <dbReference type="ARBA" id="ARBA00023125"/>
    </source>
</evidence>
<dbReference type="PROSITE" id="PS51516">
    <property type="entry name" value="SOX_C"/>
    <property type="match status" value="1"/>
</dbReference>
<dbReference type="GO" id="GO:0000978">
    <property type="term" value="F:RNA polymerase II cis-regulatory region sequence-specific DNA binding"/>
    <property type="evidence" value="ECO:0007669"/>
    <property type="project" value="TreeGrafter"/>
</dbReference>
<dbReference type="PANTHER" id="PTHR10270">
    <property type="entry name" value="SOX TRANSCRIPTION FACTOR"/>
    <property type="match status" value="1"/>
</dbReference>
<dbReference type="GO" id="GO:0030154">
    <property type="term" value="P:cell differentiation"/>
    <property type="evidence" value="ECO:0007669"/>
    <property type="project" value="TreeGrafter"/>
</dbReference>
<keyword evidence="2 5" id="KW-0238">DNA-binding</keyword>
<feature type="DNA-binding region" description="HMG box" evidence="5">
    <location>
        <begin position="36"/>
        <end position="105"/>
    </location>
</feature>
<reference evidence="9" key="5">
    <citation type="submission" date="2025-09" db="UniProtKB">
        <authorList>
            <consortium name="Ensembl"/>
        </authorList>
    </citation>
    <scope>IDENTIFICATION</scope>
</reference>
<evidence type="ECO:0000256" key="3">
    <source>
        <dbReference type="ARBA" id="ARBA00023163"/>
    </source>
</evidence>
<feature type="domain" description="Sox C-terminal" evidence="8">
    <location>
        <begin position="127"/>
        <end position="281"/>
    </location>
</feature>
<dbReference type="GO" id="GO:0001228">
    <property type="term" value="F:DNA-binding transcription activator activity, RNA polymerase II-specific"/>
    <property type="evidence" value="ECO:0007669"/>
    <property type="project" value="TreeGrafter"/>
</dbReference>
<name>A0A4W3K2Q1_CALMI</name>
<dbReference type="AlphaFoldDB" id="A0A4W3K2Q1"/>
<dbReference type="InterPro" id="IPR021934">
    <property type="entry name" value="Sox_C"/>
</dbReference>
<dbReference type="CDD" id="cd22032">
    <property type="entry name" value="HMG-box_SoxF"/>
    <property type="match status" value="1"/>
</dbReference>
<dbReference type="InterPro" id="IPR009071">
    <property type="entry name" value="HMG_box_dom"/>
</dbReference>
<dbReference type="SUPFAM" id="SSF47095">
    <property type="entry name" value="HMG-box"/>
    <property type="match status" value="1"/>
</dbReference>
<reference evidence="10" key="3">
    <citation type="journal article" date="2014" name="Nature">
        <title>Elephant shark genome provides unique insights into gnathostome evolution.</title>
        <authorList>
            <consortium name="International Elephant Shark Genome Sequencing Consortium"/>
            <person name="Venkatesh B."/>
            <person name="Lee A.P."/>
            <person name="Ravi V."/>
            <person name="Maurya A.K."/>
            <person name="Lian M.M."/>
            <person name="Swann J.B."/>
            <person name="Ohta Y."/>
            <person name="Flajnik M.F."/>
            <person name="Sutoh Y."/>
            <person name="Kasahara M."/>
            <person name="Hoon S."/>
            <person name="Gangu V."/>
            <person name="Roy S.W."/>
            <person name="Irimia M."/>
            <person name="Korzh V."/>
            <person name="Kondrychyn I."/>
            <person name="Lim Z.W."/>
            <person name="Tay B.H."/>
            <person name="Tohari S."/>
            <person name="Kong K.W."/>
            <person name="Ho S."/>
            <person name="Lorente-Galdos B."/>
            <person name="Quilez J."/>
            <person name="Marques-Bonet T."/>
            <person name="Raney B.J."/>
            <person name="Ingham P.W."/>
            <person name="Tay A."/>
            <person name="Hillier L.W."/>
            <person name="Minx P."/>
            <person name="Boehm T."/>
            <person name="Wilson R.K."/>
            <person name="Brenner S."/>
            <person name="Warren W.C."/>
        </authorList>
    </citation>
    <scope>NUCLEOTIDE SEQUENCE [LARGE SCALE GENOMIC DNA]</scope>
</reference>
<organism evidence="9 10">
    <name type="scientific">Callorhinchus milii</name>
    <name type="common">Ghost shark</name>
    <dbReference type="NCBI Taxonomy" id="7868"/>
    <lineage>
        <taxon>Eukaryota</taxon>
        <taxon>Metazoa</taxon>
        <taxon>Chordata</taxon>
        <taxon>Craniata</taxon>
        <taxon>Vertebrata</taxon>
        <taxon>Chondrichthyes</taxon>
        <taxon>Holocephali</taxon>
        <taxon>Chimaeriformes</taxon>
        <taxon>Callorhinchidae</taxon>
        <taxon>Callorhinchus</taxon>
    </lineage>
</organism>
<feature type="compositionally biased region" description="Pro residues" evidence="6">
    <location>
        <begin position="126"/>
        <end position="138"/>
    </location>
</feature>
<evidence type="ECO:0000313" key="10">
    <source>
        <dbReference type="Proteomes" id="UP000314986"/>
    </source>
</evidence>
<dbReference type="PANTHER" id="PTHR10270:SF317">
    <property type="entry name" value="TRANSCRIPTION FACTOR SOX-15-RELATED"/>
    <property type="match status" value="1"/>
</dbReference>
<dbReference type="InterPro" id="IPR036910">
    <property type="entry name" value="HMG_box_dom_sf"/>
</dbReference>
<dbReference type="GeneTree" id="ENSGT00940000161092"/>
<evidence type="ECO:0000256" key="4">
    <source>
        <dbReference type="ARBA" id="ARBA00023242"/>
    </source>
</evidence>
<evidence type="ECO:0000256" key="1">
    <source>
        <dbReference type="ARBA" id="ARBA00023015"/>
    </source>
</evidence>
<dbReference type="PROSITE" id="PS50118">
    <property type="entry name" value="HMG_BOX_2"/>
    <property type="match status" value="1"/>
</dbReference>
<dbReference type="InterPro" id="IPR050140">
    <property type="entry name" value="SRY-related_HMG-box_TF-like"/>
</dbReference>
<dbReference type="Ensembl" id="ENSCMIT00000045653.1">
    <property type="protein sequence ID" value="ENSCMIP00000045008.1"/>
    <property type="gene ID" value="ENSCMIG00000018587.1"/>
</dbReference>